<accession>A0A2X1UTW0</accession>
<dbReference type="EMBL" id="UATH01000001">
    <property type="protein sequence ID" value="SPY07871.1"/>
    <property type="molecule type" value="Genomic_DNA"/>
</dbReference>
<evidence type="ECO:0000313" key="2">
    <source>
        <dbReference type="Proteomes" id="UP000250242"/>
    </source>
</evidence>
<name>A0A2X1UTW0_9BURK</name>
<dbReference type="AlphaFoldDB" id="A0A2X1UTW0"/>
<reference evidence="1 2" key="1">
    <citation type="submission" date="2018-06" db="EMBL/GenBank/DDBJ databases">
        <authorList>
            <consortium name="Pathogen Informatics"/>
            <person name="Doyle S."/>
        </authorList>
    </citation>
    <scope>NUCLEOTIDE SEQUENCE [LARGE SCALE GENOMIC DNA]</scope>
    <source>
        <strain evidence="1 2">NCTC11009</strain>
    </source>
</reference>
<dbReference type="Proteomes" id="UP000250242">
    <property type="component" value="Unassembled WGS sequence"/>
</dbReference>
<gene>
    <name evidence="1" type="ORF">NCTC11009_01084</name>
</gene>
<evidence type="ECO:0000313" key="1">
    <source>
        <dbReference type="EMBL" id="SPY07871.1"/>
    </source>
</evidence>
<protein>
    <submittedName>
        <fullName evidence="1">Uncharacterized protein</fullName>
    </submittedName>
</protein>
<dbReference type="RefSeq" id="WP_113062468.1">
    <property type="nucleotide sequence ID" value="NZ_UATH01000001.1"/>
</dbReference>
<sequence>MKTKRIVIFLLFVLLLTAAFFAYRYFPLQTQADRWDESLYQPYEALCEIEIPILVNETGDNNSKVNYLTWQSILFFPLPSEAIGGSRKGIYDHAVSFGFEKKCPTVFNYFLLYELYPDHVREPFLKHNHAFETQSTATESSPQHCELSLSLPNIYEDFAERLRQHLKLRLSSFESVTAVDPLDGHTVLAQLAFNSGCDQVLADYIMQDMMPADYFKQQSH</sequence>
<organism evidence="1 2">
    <name type="scientific">Oligella urethralis</name>
    <dbReference type="NCBI Taxonomy" id="90245"/>
    <lineage>
        <taxon>Bacteria</taxon>
        <taxon>Pseudomonadati</taxon>
        <taxon>Pseudomonadota</taxon>
        <taxon>Betaproteobacteria</taxon>
        <taxon>Burkholderiales</taxon>
        <taxon>Alcaligenaceae</taxon>
        <taxon>Oligella</taxon>
    </lineage>
</organism>
<proteinExistence type="predicted"/>